<evidence type="ECO:0000256" key="1">
    <source>
        <dbReference type="SAM" id="MobiDB-lite"/>
    </source>
</evidence>
<feature type="region of interest" description="Disordered" evidence="1">
    <location>
        <begin position="1"/>
        <end position="28"/>
    </location>
</feature>
<keyword evidence="3" id="KW-1185">Reference proteome</keyword>
<feature type="compositionally biased region" description="Low complexity" evidence="1">
    <location>
        <begin position="1"/>
        <end position="13"/>
    </location>
</feature>
<organism evidence="2 3">
    <name type="scientific">Dunaliella salina</name>
    <name type="common">Green alga</name>
    <name type="synonym">Protococcus salinus</name>
    <dbReference type="NCBI Taxonomy" id="3046"/>
    <lineage>
        <taxon>Eukaryota</taxon>
        <taxon>Viridiplantae</taxon>
        <taxon>Chlorophyta</taxon>
        <taxon>core chlorophytes</taxon>
        <taxon>Chlorophyceae</taxon>
        <taxon>CS clade</taxon>
        <taxon>Chlamydomonadales</taxon>
        <taxon>Dunaliellaceae</taxon>
        <taxon>Dunaliella</taxon>
    </lineage>
</organism>
<comment type="caution">
    <text evidence="2">The sequence shown here is derived from an EMBL/GenBank/DDBJ whole genome shotgun (WGS) entry which is preliminary data.</text>
</comment>
<sequence length="93" mass="10362">MAAGSCRGCSAACTPAPRSSAPRNSCSSWRVPLRNSLDTCLSRSHLDIRSKYVINISKCVSFRICLVRWDERKSCAHCMRLEVLDLLNKLCVS</sequence>
<reference evidence="2" key="1">
    <citation type="submission" date="2017-08" db="EMBL/GenBank/DDBJ databases">
        <authorList>
            <person name="Polle J.E."/>
            <person name="Barry K."/>
            <person name="Cushman J."/>
            <person name="Schmutz J."/>
            <person name="Tran D."/>
            <person name="Hathwaick L.T."/>
            <person name="Yim W.C."/>
            <person name="Jenkins J."/>
            <person name="Mckie-Krisberg Z.M."/>
            <person name="Prochnik S."/>
            <person name="Lindquist E."/>
            <person name="Dockter R.B."/>
            <person name="Adam C."/>
            <person name="Molina H."/>
            <person name="Bunkerborg J."/>
            <person name="Jin E."/>
            <person name="Buchheim M."/>
            <person name="Magnuson J."/>
        </authorList>
    </citation>
    <scope>NUCLEOTIDE SEQUENCE</scope>
    <source>
        <strain evidence="2">CCAP 19/18</strain>
    </source>
</reference>
<dbReference type="Proteomes" id="UP000815325">
    <property type="component" value="Unassembled WGS sequence"/>
</dbReference>
<gene>
    <name evidence="2" type="ORF">DUNSADRAFT_13511</name>
</gene>
<evidence type="ECO:0000313" key="2">
    <source>
        <dbReference type="EMBL" id="KAF5831154.1"/>
    </source>
</evidence>
<accession>A0ABQ7G9B3</accession>
<protein>
    <recommendedName>
        <fullName evidence="4">Encoded protein</fullName>
    </recommendedName>
</protein>
<dbReference type="EMBL" id="MU069971">
    <property type="protein sequence ID" value="KAF5831154.1"/>
    <property type="molecule type" value="Genomic_DNA"/>
</dbReference>
<name>A0ABQ7G9B3_DUNSA</name>
<evidence type="ECO:0000313" key="3">
    <source>
        <dbReference type="Proteomes" id="UP000815325"/>
    </source>
</evidence>
<evidence type="ECO:0008006" key="4">
    <source>
        <dbReference type="Google" id="ProtNLM"/>
    </source>
</evidence>
<proteinExistence type="predicted"/>